<dbReference type="Pfam" id="PF01584">
    <property type="entry name" value="CheW"/>
    <property type="match status" value="3"/>
</dbReference>
<keyword evidence="3" id="KW-0963">Cytoplasm</keyword>
<dbReference type="Gene3D" id="2.30.30.40">
    <property type="entry name" value="SH3 Domains"/>
    <property type="match status" value="3"/>
</dbReference>
<protein>
    <recommendedName>
        <fullName evidence="2">Chemotaxis protein CheW</fullName>
    </recommendedName>
</protein>
<evidence type="ECO:0000313" key="6">
    <source>
        <dbReference type="Proteomes" id="UP000184520"/>
    </source>
</evidence>
<feature type="domain" description="CheW-like" evidence="4">
    <location>
        <begin position="187"/>
        <end position="334"/>
    </location>
</feature>
<feature type="domain" description="CheW-like" evidence="4">
    <location>
        <begin position="363"/>
        <end position="505"/>
    </location>
</feature>
<dbReference type="PROSITE" id="PS50851">
    <property type="entry name" value="CHEW"/>
    <property type="match status" value="3"/>
</dbReference>
<sequence length="508" mass="55972">MSEVIENNDNATETESQFVSFLLGEERFAFNMLTVGEIIRVPTMVKVPLGPPQMLGLANLRGNVLPVYDLQFTLMGEPGEQTDYSRVIVVESSMGVTGFLVDRVTRVNSINHDCIENDKSWEGSIAYDYLDGIIKRDKQPIEQILSVEKLVTAQVVNPVTSGQHQVSLSQAAMGGQEKADEESESQHEQLVCFSIEEQGFAFHLQDVEEIVRVPTEISALPESHPSVLGLVNLRGRIIPIVDLATNLGMCRGEINDASRIVIVNNSQSAIGSVGFVVSRVSNVISIKVDALEPVPEFCSQGMGDGALESVYRVENSKRLVSIVNLATIFERSLNDAMADIEPLQEDTAMNEAKDAELLSEDNSKQFVVFWIDGQEYGVSIELTQEITRVPEKLESVPNTPDYLRGVVNLRGTVLPVVDLRTRLGLMMAETSERQRIIVLTRGQHKTGFIVDGVAEVKTVDLGVIEKAPTLSNSQSQLLNEIIKLDKERRIIQLLDPQVLLADSEVTVG</sequence>
<dbReference type="SMART" id="SM00260">
    <property type="entry name" value="CheW"/>
    <property type="match status" value="3"/>
</dbReference>
<dbReference type="InterPro" id="IPR036061">
    <property type="entry name" value="CheW-like_dom_sf"/>
</dbReference>
<dbReference type="STRING" id="634436.SAMN05216361_2690"/>
<dbReference type="OrthoDB" id="9790406at2"/>
<name>A0A1M5LK39_9ALTE</name>
<comment type="subcellular location">
    <subcellularLocation>
        <location evidence="1">Cytoplasm</location>
    </subcellularLocation>
</comment>
<accession>A0A1M5LK39</accession>
<evidence type="ECO:0000256" key="2">
    <source>
        <dbReference type="ARBA" id="ARBA00021483"/>
    </source>
</evidence>
<organism evidence="5 6">
    <name type="scientific">Marisediminitalea aggregata</name>
    <dbReference type="NCBI Taxonomy" id="634436"/>
    <lineage>
        <taxon>Bacteria</taxon>
        <taxon>Pseudomonadati</taxon>
        <taxon>Pseudomonadota</taxon>
        <taxon>Gammaproteobacteria</taxon>
        <taxon>Alteromonadales</taxon>
        <taxon>Alteromonadaceae</taxon>
        <taxon>Marisediminitalea</taxon>
    </lineage>
</organism>
<dbReference type="EMBL" id="FQWD01000004">
    <property type="protein sequence ID" value="SHG65270.1"/>
    <property type="molecule type" value="Genomic_DNA"/>
</dbReference>
<evidence type="ECO:0000256" key="3">
    <source>
        <dbReference type="ARBA" id="ARBA00022490"/>
    </source>
</evidence>
<gene>
    <name evidence="5" type="ORF">SAMN05216361_2690</name>
</gene>
<dbReference type="SUPFAM" id="SSF50341">
    <property type="entry name" value="CheW-like"/>
    <property type="match status" value="3"/>
</dbReference>
<proteinExistence type="predicted"/>
<dbReference type="RefSeq" id="WP_073323280.1">
    <property type="nucleotide sequence ID" value="NZ_FQWD01000004.1"/>
</dbReference>
<evidence type="ECO:0000259" key="4">
    <source>
        <dbReference type="PROSITE" id="PS50851"/>
    </source>
</evidence>
<dbReference type="GO" id="GO:0006935">
    <property type="term" value="P:chemotaxis"/>
    <property type="evidence" value="ECO:0007669"/>
    <property type="project" value="InterPro"/>
</dbReference>
<dbReference type="AlphaFoldDB" id="A0A1M5LK39"/>
<reference evidence="6" key="1">
    <citation type="submission" date="2016-11" db="EMBL/GenBank/DDBJ databases">
        <authorList>
            <person name="Varghese N."/>
            <person name="Submissions S."/>
        </authorList>
    </citation>
    <scope>NUCLEOTIDE SEQUENCE [LARGE SCALE GENOMIC DNA]</scope>
    <source>
        <strain evidence="6">CGMCC 1.8995</strain>
    </source>
</reference>
<evidence type="ECO:0000313" key="5">
    <source>
        <dbReference type="EMBL" id="SHG65270.1"/>
    </source>
</evidence>
<dbReference type="PANTHER" id="PTHR22617:SF45">
    <property type="entry name" value="CHEMOTAXIS PROTEIN CHEW"/>
    <property type="match status" value="1"/>
</dbReference>
<dbReference type="GO" id="GO:0005829">
    <property type="term" value="C:cytosol"/>
    <property type="evidence" value="ECO:0007669"/>
    <property type="project" value="TreeGrafter"/>
</dbReference>
<dbReference type="Gene3D" id="2.40.50.180">
    <property type="entry name" value="CheA-289, Domain 4"/>
    <property type="match status" value="3"/>
</dbReference>
<keyword evidence="6" id="KW-1185">Reference proteome</keyword>
<dbReference type="Proteomes" id="UP000184520">
    <property type="component" value="Unassembled WGS sequence"/>
</dbReference>
<dbReference type="PANTHER" id="PTHR22617">
    <property type="entry name" value="CHEMOTAXIS SENSOR HISTIDINE KINASE-RELATED"/>
    <property type="match status" value="1"/>
</dbReference>
<dbReference type="InterPro" id="IPR002545">
    <property type="entry name" value="CheW-lke_dom"/>
</dbReference>
<feature type="domain" description="CheW-like" evidence="4">
    <location>
        <begin position="15"/>
        <end position="156"/>
    </location>
</feature>
<evidence type="ECO:0000256" key="1">
    <source>
        <dbReference type="ARBA" id="ARBA00004496"/>
    </source>
</evidence>
<dbReference type="GO" id="GO:0007165">
    <property type="term" value="P:signal transduction"/>
    <property type="evidence" value="ECO:0007669"/>
    <property type="project" value="InterPro"/>
</dbReference>
<dbReference type="InterPro" id="IPR039315">
    <property type="entry name" value="CheW"/>
</dbReference>